<accession>A0A484GTV9</accession>
<dbReference type="EMBL" id="QWLN02004554">
    <property type="protein sequence ID" value="TEA39033.1"/>
    <property type="molecule type" value="Genomic_DNA"/>
</dbReference>
<organism evidence="1 2">
    <name type="scientific">Sousa chinensis</name>
    <name type="common">Indo-pacific humpbacked dolphin</name>
    <name type="synonym">Steno chinensis</name>
    <dbReference type="NCBI Taxonomy" id="103600"/>
    <lineage>
        <taxon>Eukaryota</taxon>
        <taxon>Metazoa</taxon>
        <taxon>Chordata</taxon>
        <taxon>Craniata</taxon>
        <taxon>Vertebrata</taxon>
        <taxon>Euteleostomi</taxon>
        <taxon>Mammalia</taxon>
        <taxon>Eutheria</taxon>
        <taxon>Laurasiatheria</taxon>
        <taxon>Artiodactyla</taxon>
        <taxon>Whippomorpha</taxon>
        <taxon>Cetacea</taxon>
        <taxon>Odontoceti</taxon>
        <taxon>Delphinidae</taxon>
        <taxon>Sousa</taxon>
    </lineage>
</organism>
<evidence type="ECO:0000313" key="2">
    <source>
        <dbReference type="Proteomes" id="UP000295264"/>
    </source>
</evidence>
<reference evidence="1 2" key="1">
    <citation type="journal article" date="2018" name="Genomics">
        <title>Molecular footprints of inshore aquatic adaptation in Indo-Pacific humpback dolphin (Sousa chinensis).</title>
        <authorList>
            <person name="Ming Y."/>
            <person name="Jian J."/>
            <person name="Yu F."/>
            <person name="Yu X."/>
            <person name="Wang J."/>
            <person name="Liu W."/>
        </authorList>
    </citation>
    <scope>NUCLEOTIDE SEQUENCE [LARGE SCALE GENOMIC DNA]</scope>
    <source>
        <strain evidence="1">MY-2018</strain>
        <tissue evidence="1">Skin</tissue>
    </source>
</reference>
<proteinExistence type="predicted"/>
<protein>
    <submittedName>
        <fullName evidence="1">Uncharacterized protein</fullName>
    </submittedName>
</protein>
<gene>
    <name evidence="1" type="ORF">DBR06_SOUSAS1710132</name>
</gene>
<name>A0A484GTV9_SOUCH</name>
<feature type="non-terminal residue" evidence="1">
    <location>
        <position position="76"/>
    </location>
</feature>
<evidence type="ECO:0000313" key="1">
    <source>
        <dbReference type="EMBL" id="TEA39033.1"/>
    </source>
</evidence>
<comment type="caution">
    <text evidence="1">The sequence shown here is derived from an EMBL/GenBank/DDBJ whole genome shotgun (WGS) entry which is preliminary data.</text>
</comment>
<sequence>EDIIEELETDNSLLGLKIGAFRKGCIKEKSKHTEQVEVMAGITRNIQSLEDSSKHIRYQVPATATGFKMHQKKKRR</sequence>
<dbReference type="AlphaFoldDB" id="A0A484GTV9"/>
<keyword evidence="2" id="KW-1185">Reference proteome</keyword>
<feature type="non-terminal residue" evidence="1">
    <location>
        <position position="1"/>
    </location>
</feature>
<dbReference type="Proteomes" id="UP000295264">
    <property type="component" value="Unassembled WGS sequence"/>
</dbReference>